<name>S9Q877_9RHOB</name>
<protein>
    <submittedName>
        <fullName evidence="1">Uncharacterized protein</fullName>
    </submittedName>
</protein>
<keyword evidence="2" id="KW-1185">Reference proteome</keyword>
<comment type="caution">
    <text evidence="1">The sequence shown here is derived from an EMBL/GenBank/DDBJ whole genome shotgun (WGS) entry which is preliminary data.</text>
</comment>
<accession>S9Q877</accession>
<evidence type="ECO:0000313" key="2">
    <source>
        <dbReference type="Proteomes" id="UP000015347"/>
    </source>
</evidence>
<dbReference type="HOGENOM" id="CLU_3348442_0_0_5"/>
<reference evidence="2" key="1">
    <citation type="journal article" date="2014" name="Stand. Genomic Sci.">
        <title>Genome sequence of the exopolysaccharide-producing Salipiger mucosus type strain (DSM 16094(T)), a moderately halophilic member of the Roseobacter clade.</title>
        <authorList>
            <person name="Riedel T."/>
            <person name="Spring S."/>
            <person name="Fiebig A."/>
            <person name="Petersen J."/>
            <person name="Kyrpides N.C."/>
            <person name="Goker M."/>
            <person name="Klenk H.P."/>
        </authorList>
    </citation>
    <scope>NUCLEOTIDE SEQUENCE [LARGE SCALE GENOMIC DNA]</scope>
    <source>
        <strain evidence="2">DSM 16094</strain>
    </source>
</reference>
<dbReference type="Proteomes" id="UP000015347">
    <property type="component" value="Unassembled WGS sequence"/>
</dbReference>
<dbReference type="AlphaFoldDB" id="S9Q877"/>
<gene>
    <name evidence="1" type="ORF">Salmuc_03110</name>
</gene>
<evidence type="ECO:0000313" key="1">
    <source>
        <dbReference type="EMBL" id="EPX75823.1"/>
    </source>
</evidence>
<proteinExistence type="predicted"/>
<dbReference type="EMBL" id="APVH01000066">
    <property type="protein sequence ID" value="EPX75823.1"/>
    <property type="molecule type" value="Genomic_DNA"/>
</dbReference>
<sequence length="37" mass="3997">MRCRGVGHCALLRVGRKPAGPRALTSIIRFAEIVTSC</sequence>
<organism evidence="1 2">
    <name type="scientific">Salipiger mucosus DSM 16094</name>
    <dbReference type="NCBI Taxonomy" id="1123237"/>
    <lineage>
        <taxon>Bacteria</taxon>
        <taxon>Pseudomonadati</taxon>
        <taxon>Pseudomonadota</taxon>
        <taxon>Alphaproteobacteria</taxon>
        <taxon>Rhodobacterales</taxon>
        <taxon>Roseobacteraceae</taxon>
        <taxon>Salipiger</taxon>
    </lineage>
</organism>